<feature type="non-terminal residue" evidence="1">
    <location>
        <position position="1"/>
    </location>
</feature>
<evidence type="ECO:0000313" key="2">
    <source>
        <dbReference type="Proteomes" id="UP000265520"/>
    </source>
</evidence>
<dbReference type="AlphaFoldDB" id="A0A392QRR1"/>
<name>A0A392QRR1_9FABA</name>
<dbReference type="Proteomes" id="UP000265520">
    <property type="component" value="Unassembled WGS sequence"/>
</dbReference>
<reference evidence="1 2" key="1">
    <citation type="journal article" date="2018" name="Front. Plant Sci.">
        <title>Red Clover (Trifolium pratense) and Zigzag Clover (T. medium) - A Picture of Genomic Similarities and Differences.</title>
        <authorList>
            <person name="Dluhosova J."/>
            <person name="Istvanek J."/>
            <person name="Nedelnik J."/>
            <person name="Repkova J."/>
        </authorList>
    </citation>
    <scope>NUCLEOTIDE SEQUENCE [LARGE SCALE GENOMIC DNA]</scope>
    <source>
        <strain evidence="2">cv. 10/8</strain>
        <tissue evidence="1">Leaf</tissue>
    </source>
</reference>
<comment type="caution">
    <text evidence="1">The sequence shown here is derived from an EMBL/GenBank/DDBJ whole genome shotgun (WGS) entry which is preliminary data.</text>
</comment>
<evidence type="ECO:0000313" key="1">
    <source>
        <dbReference type="EMBL" id="MCI26948.1"/>
    </source>
</evidence>
<dbReference type="EMBL" id="LXQA010156357">
    <property type="protein sequence ID" value="MCI26948.1"/>
    <property type="molecule type" value="Genomic_DNA"/>
</dbReference>
<accession>A0A392QRR1</accession>
<keyword evidence="2" id="KW-1185">Reference proteome</keyword>
<organism evidence="1 2">
    <name type="scientific">Trifolium medium</name>
    <dbReference type="NCBI Taxonomy" id="97028"/>
    <lineage>
        <taxon>Eukaryota</taxon>
        <taxon>Viridiplantae</taxon>
        <taxon>Streptophyta</taxon>
        <taxon>Embryophyta</taxon>
        <taxon>Tracheophyta</taxon>
        <taxon>Spermatophyta</taxon>
        <taxon>Magnoliopsida</taxon>
        <taxon>eudicotyledons</taxon>
        <taxon>Gunneridae</taxon>
        <taxon>Pentapetalae</taxon>
        <taxon>rosids</taxon>
        <taxon>fabids</taxon>
        <taxon>Fabales</taxon>
        <taxon>Fabaceae</taxon>
        <taxon>Papilionoideae</taxon>
        <taxon>50 kb inversion clade</taxon>
        <taxon>NPAAA clade</taxon>
        <taxon>Hologalegina</taxon>
        <taxon>IRL clade</taxon>
        <taxon>Trifolieae</taxon>
        <taxon>Trifolium</taxon>
    </lineage>
</organism>
<proteinExistence type="predicted"/>
<sequence length="30" mass="3319">IVSSSRSRVFTTSQEDAGYISRLFDPNATL</sequence>
<protein>
    <submittedName>
        <fullName evidence="1">Uncharacterized protein</fullName>
    </submittedName>
</protein>